<dbReference type="PANTHER" id="PTHR21198">
    <property type="entry name" value="GLUTAMATE RACEMASE"/>
    <property type="match status" value="1"/>
</dbReference>
<accession>A0A7R7EQ85</accession>
<dbReference type="Pfam" id="PF01177">
    <property type="entry name" value="Asp_Glu_race"/>
    <property type="match status" value="1"/>
</dbReference>
<reference evidence="3 4" key="1">
    <citation type="submission" date="2020-11" db="EMBL/GenBank/DDBJ databases">
        <title>Draft genome sequencing of a Lachnospiraceae strain isolated from anoxic soil subjected to BSD treatment.</title>
        <authorList>
            <person name="Uek A."/>
            <person name="Tonouchi A."/>
        </authorList>
    </citation>
    <scope>NUCLEOTIDE SEQUENCE [LARGE SCALE GENOMIC DNA]</scope>
    <source>
        <strain evidence="3 4">TB5</strain>
    </source>
</reference>
<comment type="similarity">
    <text evidence="1">Belongs to the aspartate/glutamate racemases family.</text>
</comment>
<gene>
    <name evidence="3" type="ORF">bsdtb5_38170</name>
</gene>
<keyword evidence="2" id="KW-0413">Isomerase</keyword>
<dbReference type="Proteomes" id="UP000595897">
    <property type="component" value="Chromosome"/>
</dbReference>
<dbReference type="SUPFAM" id="SSF53681">
    <property type="entry name" value="Aspartate/glutamate racemase"/>
    <property type="match status" value="2"/>
</dbReference>
<evidence type="ECO:0000256" key="1">
    <source>
        <dbReference type="ARBA" id="ARBA00007847"/>
    </source>
</evidence>
<evidence type="ECO:0000256" key="2">
    <source>
        <dbReference type="ARBA" id="ARBA00023235"/>
    </source>
</evidence>
<protein>
    <submittedName>
        <fullName evidence="3">Aspartate racemase</fullName>
    </submittedName>
</protein>
<dbReference type="InterPro" id="IPR001920">
    <property type="entry name" value="Asp/Glu_race"/>
</dbReference>
<dbReference type="InterPro" id="IPR015942">
    <property type="entry name" value="Asp/Glu/hydantoin_racemase"/>
</dbReference>
<dbReference type="EMBL" id="AP024169">
    <property type="protein sequence ID" value="BCN32522.1"/>
    <property type="molecule type" value="Genomic_DNA"/>
</dbReference>
<name>A0A7R7EQ85_9FIRM</name>
<dbReference type="AlphaFoldDB" id="A0A7R7EQ85"/>
<dbReference type="RefSeq" id="WP_271713566.1">
    <property type="nucleotide sequence ID" value="NZ_AP024169.1"/>
</dbReference>
<dbReference type="Gene3D" id="3.40.50.1860">
    <property type="match status" value="2"/>
</dbReference>
<dbReference type="InterPro" id="IPR004380">
    <property type="entry name" value="Asp_race"/>
</dbReference>
<dbReference type="PANTHER" id="PTHR21198:SF7">
    <property type="entry name" value="ASPARTATE-GLUTAMATE RACEMASE FAMILY"/>
    <property type="match status" value="1"/>
</dbReference>
<evidence type="ECO:0000313" key="3">
    <source>
        <dbReference type="EMBL" id="BCN32522.1"/>
    </source>
</evidence>
<dbReference type="KEGG" id="ahb:bsdtb5_38170"/>
<evidence type="ECO:0000313" key="4">
    <source>
        <dbReference type="Proteomes" id="UP000595897"/>
    </source>
</evidence>
<organism evidence="3 4">
    <name type="scientific">Anaeromicropila herbilytica</name>
    <dbReference type="NCBI Taxonomy" id="2785025"/>
    <lineage>
        <taxon>Bacteria</taxon>
        <taxon>Bacillati</taxon>
        <taxon>Bacillota</taxon>
        <taxon>Clostridia</taxon>
        <taxon>Lachnospirales</taxon>
        <taxon>Lachnospiraceae</taxon>
        <taxon>Anaeromicropila</taxon>
    </lineage>
</organism>
<keyword evidence="4" id="KW-1185">Reference proteome</keyword>
<sequence>MNEIVGVIGGNGVAATNKLCELIESEYTKNGAYRDSHHQEMIIWQATQAPSRSMYLEGKGESFIPDYIHIGKKLKACGATKICMCCNTAHYAINEIEKQVGVEFINLIELVAKEVQATGRMKVGIMASDGCVKKRLYDYYLNKICPEVSIIYPNEENQKKVTKGICNIKNLNRFVSEDNHERPKKIFLDVKEHLLNSGADIVIAGCTDIRVDYCDTNVIDSLEILKKAIMEIANHE</sequence>
<proteinExistence type="inferred from homology"/>
<dbReference type="NCBIfam" id="TIGR00035">
    <property type="entry name" value="asp_race"/>
    <property type="match status" value="1"/>
</dbReference>
<dbReference type="GO" id="GO:0047661">
    <property type="term" value="F:amino-acid racemase activity"/>
    <property type="evidence" value="ECO:0007669"/>
    <property type="project" value="InterPro"/>
</dbReference>